<keyword evidence="2" id="KW-1185">Reference proteome</keyword>
<dbReference type="EMBL" id="BSEC01000001">
    <property type="protein sequence ID" value="GLI92325.1"/>
    <property type="molecule type" value="Genomic_DNA"/>
</dbReference>
<accession>A0A9W6GT17</accession>
<organism evidence="1 2">
    <name type="scientific">Methylocystis echinoides</name>
    <dbReference type="NCBI Taxonomy" id="29468"/>
    <lineage>
        <taxon>Bacteria</taxon>
        <taxon>Pseudomonadati</taxon>
        <taxon>Pseudomonadota</taxon>
        <taxon>Alphaproteobacteria</taxon>
        <taxon>Hyphomicrobiales</taxon>
        <taxon>Methylocystaceae</taxon>
        <taxon>Methylocystis</taxon>
    </lineage>
</organism>
<dbReference type="RefSeq" id="WP_281801469.1">
    <property type="nucleotide sequence ID" value="NZ_BSEC01000001.1"/>
</dbReference>
<proteinExistence type="predicted"/>
<evidence type="ECO:0000313" key="2">
    <source>
        <dbReference type="Proteomes" id="UP001144323"/>
    </source>
</evidence>
<evidence type="ECO:0000313" key="1">
    <source>
        <dbReference type="EMBL" id="GLI92325.1"/>
    </source>
</evidence>
<comment type="caution">
    <text evidence="1">The sequence shown here is derived from an EMBL/GenBank/DDBJ whole genome shotgun (WGS) entry which is preliminary data.</text>
</comment>
<name>A0A9W6GT17_9HYPH</name>
<gene>
    <name evidence="1" type="ORF">LMG27198_13170</name>
</gene>
<dbReference type="Proteomes" id="UP001144323">
    <property type="component" value="Unassembled WGS sequence"/>
</dbReference>
<dbReference type="AlphaFoldDB" id="A0A9W6GT17"/>
<protein>
    <submittedName>
        <fullName evidence="1">Uncharacterized protein</fullName>
    </submittedName>
</protein>
<reference evidence="1" key="1">
    <citation type="journal article" date="2023" name="Int. J. Syst. Evol. Microbiol.">
        <title>Methylocystis iwaonis sp. nov., a type II methane-oxidizing bacterium from surface soil of a rice paddy field in Japan, and emended description of the genus Methylocystis (ex Whittenbury et al. 1970) Bowman et al. 1993.</title>
        <authorList>
            <person name="Kaise H."/>
            <person name="Sawadogo J.B."/>
            <person name="Alam M.S."/>
            <person name="Ueno C."/>
            <person name="Dianou D."/>
            <person name="Shinjo R."/>
            <person name="Asakawa S."/>
        </authorList>
    </citation>
    <scope>NUCLEOTIDE SEQUENCE</scope>
    <source>
        <strain evidence="1">LMG27198</strain>
    </source>
</reference>
<sequence length="67" mass="7365">MFTPKSAKCLVKQLQASADVEAVAELMISNGWKNFNADWKAAKKPARKAEPESFLEIAMAHIASEDT</sequence>